<organism evidence="2 3">
    <name type="scientific">Cercophora newfieldiana</name>
    <dbReference type="NCBI Taxonomy" id="92897"/>
    <lineage>
        <taxon>Eukaryota</taxon>
        <taxon>Fungi</taxon>
        <taxon>Dikarya</taxon>
        <taxon>Ascomycota</taxon>
        <taxon>Pezizomycotina</taxon>
        <taxon>Sordariomycetes</taxon>
        <taxon>Sordariomycetidae</taxon>
        <taxon>Sordariales</taxon>
        <taxon>Lasiosphaeriaceae</taxon>
        <taxon>Cercophora</taxon>
    </lineage>
</organism>
<gene>
    <name evidence="2" type="ORF">B0T16DRAFT_112574</name>
</gene>
<evidence type="ECO:0000256" key="1">
    <source>
        <dbReference type="SAM" id="MobiDB-lite"/>
    </source>
</evidence>
<dbReference type="AlphaFoldDB" id="A0AA39YAU3"/>
<sequence length="631" mass="70050">MSGFEPSPQSATLVWSGPENGLQAVGPTSVSNTLPLPKPCNYDSVYQCCIPARDSLLAMANKYRRKLKLPPLDVATGHSWVEVEAELQLACSAVEVVANRDKQFSGSVGKVRQAFRSFCQHAGAGQTFVSLVPSDAFGFSSILCGGLKVIFTGLHQTSLYREEVYRTLEDLPYILTDHSVPLNTSLCGSDEELHKRTALLYVAVFNLLEHLLGWFVKSTAVTRVKIFVDPAGFSEKLKEKTAEVRLRAQRWERRALRLSIKRQDDAMQLQCWSASALKTILDRTEDLEDRALRSTVLERLDSILNAVVDAFGNEPTRAKLPNQRQRALPGTDSQEAEEILRRFLFEPNLVSGDCTAISKTASRDSPGRKQLNGTRVTSLQSNSRVRAWLTMDESSLLLVNGRSKPHPRSETSTVCARVVQRLAGLNQPPPAPGKDSSVIVVPLAFFCGQHRDWQRDPNGNPAELAMSLLLQLVDRHGASIPADLMKRCRAQTKPMDIASICSSLEAIISSLSRKVIVVLIVDGIKFFTHPPERRDQMRELVERLVAIYRTPMAATLKFLFTSPTRSEFIEDLFQDGEILSLARDLSWSAVDRGRGRLPLVLPADASDEETTEEGSEECDEELDEIEESDSS</sequence>
<feature type="region of interest" description="Disordered" evidence="1">
    <location>
        <begin position="601"/>
        <end position="631"/>
    </location>
</feature>
<protein>
    <submittedName>
        <fullName evidence="2">Uncharacterized protein</fullName>
    </submittedName>
</protein>
<evidence type="ECO:0000313" key="2">
    <source>
        <dbReference type="EMBL" id="KAK0648087.1"/>
    </source>
</evidence>
<proteinExistence type="predicted"/>
<name>A0AA39YAU3_9PEZI</name>
<feature type="compositionally biased region" description="Acidic residues" evidence="1">
    <location>
        <begin position="605"/>
        <end position="631"/>
    </location>
</feature>
<evidence type="ECO:0000313" key="3">
    <source>
        <dbReference type="Proteomes" id="UP001174936"/>
    </source>
</evidence>
<dbReference type="Proteomes" id="UP001174936">
    <property type="component" value="Unassembled WGS sequence"/>
</dbReference>
<dbReference type="PANTHER" id="PTHR40619:SF3">
    <property type="entry name" value="FUNGAL STAND N-TERMINAL GOODBYE DOMAIN-CONTAINING PROTEIN"/>
    <property type="match status" value="1"/>
</dbReference>
<comment type="caution">
    <text evidence="2">The sequence shown here is derived from an EMBL/GenBank/DDBJ whole genome shotgun (WGS) entry which is preliminary data.</text>
</comment>
<dbReference type="EMBL" id="JAULSV010000003">
    <property type="protein sequence ID" value="KAK0648087.1"/>
    <property type="molecule type" value="Genomic_DNA"/>
</dbReference>
<reference evidence="2" key="1">
    <citation type="submission" date="2023-06" db="EMBL/GenBank/DDBJ databases">
        <title>Genome-scale phylogeny and comparative genomics of the fungal order Sordariales.</title>
        <authorList>
            <consortium name="Lawrence Berkeley National Laboratory"/>
            <person name="Hensen N."/>
            <person name="Bonometti L."/>
            <person name="Westerberg I."/>
            <person name="Brannstrom I.O."/>
            <person name="Guillou S."/>
            <person name="Cros-Aarteil S."/>
            <person name="Calhoun S."/>
            <person name="Haridas S."/>
            <person name="Kuo A."/>
            <person name="Mondo S."/>
            <person name="Pangilinan J."/>
            <person name="Riley R."/>
            <person name="Labutti K."/>
            <person name="Andreopoulos B."/>
            <person name="Lipzen A."/>
            <person name="Chen C."/>
            <person name="Yanf M."/>
            <person name="Daum C."/>
            <person name="Ng V."/>
            <person name="Clum A."/>
            <person name="Steindorff A."/>
            <person name="Ohm R."/>
            <person name="Martin F."/>
            <person name="Silar P."/>
            <person name="Natvig D."/>
            <person name="Lalanne C."/>
            <person name="Gautier V."/>
            <person name="Ament-Velasquez S.L."/>
            <person name="Kruys A."/>
            <person name="Hutchinson M.I."/>
            <person name="Powell A.J."/>
            <person name="Barry K."/>
            <person name="Miller A.N."/>
            <person name="Grigoriev I.V."/>
            <person name="Debuchy R."/>
            <person name="Gladieux P."/>
            <person name="Thoren M.H."/>
            <person name="Johannesson H."/>
        </authorList>
    </citation>
    <scope>NUCLEOTIDE SEQUENCE</scope>
    <source>
        <strain evidence="2">SMH2532-1</strain>
    </source>
</reference>
<dbReference type="PANTHER" id="PTHR40619">
    <property type="entry name" value="FUNGAL STAND N-TERMINAL GOODBYE DOMAIN-CONTAINING PROTEIN"/>
    <property type="match status" value="1"/>
</dbReference>
<keyword evidence="3" id="KW-1185">Reference proteome</keyword>
<accession>A0AA39YAU3</accession>